<dbReference type="PaxDb" id="2903-EOD20472"/>
<reference evidence="3" key="1">
    <citation type="journal article" date="2013" name="Nature">
        <title>Pan genome of the phytoplankton Emiliania underpins its global distribution.</title>
        <authorList>
            <person name="Read B.A."/>
            <person name="Kegel J."/>
            <person name="Klute M.J."/>
            <person name="Kuo A."/>
            <person name="Lefebvre S.C."/>
            <person name="Maumus F."/>
            <person name="Mayer C."/>
            <person name="Miller J."/>
            <person name="Monier A."/>
            <person name="Salamov A."/>
            <person name="Young J."/>
            <person name="Aguilar M."/>
            <person name="Claverie J.M."/>
            <person name="Frickenhaus S."/>
            <person name="Gonzalez K."/>
            <person name="Herman E.K."/>
            <person name="Lin Y.C."/>
            <person name="Napier J."/>
            <person name="Ogata H."/>
            <person name="Sarno A.F."/>
            <person name="Shmutz J."/>
            <person name="Schroeder D."/>
            <person name="de Vargas C."/>
            <person name="Verret F."/>
            <person name="von Dassow P."/>
            <person name="Valentin K."/>
            <person name="Van de Peer Y."/>
            <person name="Wheeler G."/>
            <person name="Dacks J.B."/>
            <person name="Delwiche C.F."/>
            <person name="Dyhrman S.T."/>
            <person name="Glockner G."/>
            <person name="John U."/>
            <person name="Richards T."/>
            <person name="Worden A.Z."/>
            <person name="Zhang X."/>
            <person name="Grigoriev I.V."/>
            <person name="Allen A.E."/>
            <person name="Bidle K."/>
            <person name="Borodovsky M."/>
            <person name="Bowler C."/>
            <person name="Brownlee C."/>
            <person name="Cock J.M."/>
            <person name="Elias M."/>
            <person name="Gladyshev V.N."/>
            <person name="Groth M."/>
            <person name="Guda C."/>
            <person name="Hadaegh A."/>
            <person name="Iglesias-Rodriguez M.D."/>
            <person name="Jenkins J."/>
            <person name="Jones B.M."/>
            <person name="Lawson T."/>
            <person name="Leese F."/>
            <person name="Lindquist E."/>
            <person name="Lobanov A."/>
            <person name="Lomsadze A."/>
            <person name="Malik S.B."/>
            <person name="Marsh M.E."/>
            <person name="Mackinder L."/>
            <person name="Mock T."/>
            <person name="Mueller-Roeber B."/>
            <person name="Pagarete A."/>
            <person name="Parker M."/>
            <person name="Probert I."/>
            <person name="Quesneville H."/>
            <person name="Raines C."/>
            <person name="Rensing S.A."/>
            <person name="Riano-Pachon D.M."/>
            <person name="Richier S."/>
            <person name="Rokitta S."/>
            <person name="Shiraiwa Y."/>
            <person name="Soanes D.M."/>
            <person name="van der Giezen M."/>
            <person name="Wahlund T.M."/>
            <person name="Williams B."/>
            <person name="Wilson W."/>
            <person name="Wolfe G."/>
            <person name="Wurch L.L."/>
        </authorList>
    </citation>
    <scope>NUCLEOTIDE SEQUENCE</scope>
</reference>
<feature type="compositionally biased region" description="Low complexity" evidence="1">
    <location>
        <begin position="124"/>
        <end position="134"/>
    </location>
</feature>
<evidence type="ECO:0000256" key="1">
    <source>
        <dbReference type="SAM" id="MobiDB-lite"/>
    </source>
</evidence>
<keyword evidence="3" id="KW-1185">Reference proteome</keyword>
<name>A0A0D3JAD7_EMIH1</name>
<feature type="compositionally biased region" description="Basic residues" evidence="1">
    <location>
        <begin position="14"/>
        <end position="37"/>
    </location>
</feature>
<feature type="region of interest" description="Disordered" evidence="1">
    <location>
        <begin position="110"/>
        <end position="134"/>
    </location>
</feature>
<feature type="region of interest" description="Disordered" evidence="1">
    <location>
        <begin position="1"/>
        <end position="44"/>
    </location>
</feature>
<dbReference type="Proteomes" id="UP000013827">
    <property type="component" value="Unassembled WGS sequence"/>
</dbReference>
<evidence type="ECO:0000313" key="2">
    <source>
        <dbReference type="EnsemblProtists" id="EOD20472"/>
    </source>
</evidence>
<dbReference type="EnsemblProtists" id="EOD20472">
    <property type="protein sequence ID" value="EOD20472"/>
    <property type="gene ID" value="EMIHUDRAFT_450946"/>
</dbReference>
<dbReference type="AlphaFoldDB" id="A0A0D3JAD7"/>
<evidence type="ECO:0000313" key="3">
    <source>
        <dbReference type="Proteomes" id="UP000013827"/>
    </source>
</evidence>
<reference evidence="2" key="2">
    <citation type="submission" date="2024-10" db="UniProtKB">
        <authorList>
            <consortium name="EnsemblProtists"/>
        </authorList>
    </citation>
    <scope>IDENTIFICATION</scope>
</reference>
<sequence>MPGVRPPPLEHHACVHHVRRRPPRERRRHHPRLPQRRFRTEPRRAALLSPSARARPTRKPAVAREPSLCGRRRLPALARDRVGRPYLPSSGGAFSACCCCTGFAAAPRGGAAASPHHRPTASWAASAPPQRPARALPAPPRLHFVAAIQRRHHRHGRRRPCGTRGTSRPPWRCWPLPRRRSYPPHRWCTASAAPLGASPVILPPPPPPPPV</sequence>
<protein>
    <submittedName>
        <fullName evidence="2">Uncharacterized protein</fullName>
    </submittedName>
</protein>
<organism evidence="2 3">
    <name type="scientific">Emiliania huxleyi (strain CCMP1516)</name>
    <dbReference type="NCBI Taxonomy" id="280463"/>
    <lineage>
        <taxon>Eukaryota</taxon>
        <taxon>Haptista</taxon>
        <taxon>Haptophyta</taxon>
        <taxon>Prymnesiophyceae</taxon>
        <taxon>Isochrysidales</taxon>
        <taxon>Noelaerhabdaceae</taxon>
        <taxon>Emiliania</taxon>
    </lineage>
</organism>
<proteinExistence type="predicted"/>
<accession>A0A0D3JAD7</accession>